<reference evidence="2 3" key="1">
    <citation type="submission" date="2016-03" db="EMBL/GenBank/DDBJ databases">
        <authorList>
            <person name="Ploux O."/>
        </authorList>
    </citation>
    <scope>NUCLEOTIDE SEQUENCE [LARGE SCALE GENOMIC DNA]</scope>
    <source>
        <strain evidence="2 3">R-45370</strain>
    </source>
</reference>
<keyword evidence="1" id="KW-0732">Signal</keyword>
<dbReference type="AlphaFoldDB" id="A0A177NJ46"/>
<evidence type="ECO:0000256" key="1">
    <source>
        <dbReference type="SAM" id="SignalP"/>
    </source>
</evidence>
<feature type="chain" id="PRO_5008069228" description="DUF4398 domain-containing protein" evidence="1">
    <location>
        <begin position="27"/>
        <end position="133"/>
    </location>
</feature>
<dbReference type="EMBL" id="LUUI01000084">
    <property type="protein sequence ID" value="OAI17901.1"/>
    <property type="molecule type" value="Genomic_DNA"/>
</dbReference>
<dbReference type="Proteomes" id="UP000078476">
    <property type="component" value="Unassembled WGS sequence"/>
</dbReference>
<sequence length="133" mass="14425">MGLLKKVSLALFVSVAMLATASTAMAKPAGKIENATPAETAIAIDETLAQSKLTLAAITDGTDKETVMEMFKTTKQLAKKIESTVTYMLREKSLGKLSKARTAYNHGDLKEAEAQMIEANESFELLSKTYNNF</sequence>
<evidence type="ECO:0000313" key="3">
    <source>
        <dbReference type="Proteomes" id="UP000078476"/>
    </source>
</evidence>
<evidence type="ECO:0000313" key="2">
    <source>
        <dbReference type="EMBL" id="OAI17901.1"/>
    </source>
</evidence>
<evidence type="ECO:0008006" key="4">
    <source>
        <dbReference type="Google" id="ProtNLM"/>
    </source>
</evidence>
<accession>A0A177NJ46</accession>
<protein>
    <recommendedName>
        <fullName evidence="4">DUF4398 domain-containing protein</fullName>
    </recommendedName>
</protein>
<organism evidence="2 3">
    <name type="scientific">Methylomonas lenta</name>
    <dbReference type="NCBI Taxonomy" id="980561"/>
    <lineage>
        <taxon>Bacteria</taxon>
        <taxon>Pseudomonadati</taxon>
        <taxon>Pseudomonadota</taxon>
        <taxon>Gammaproteobacteria</taxon>
        <taxon>Methylococcales</taxon>
        <taxon>Methylococcaceae</taxon>
        <taxon>Methylomonas</taxon>
    </lineage>
</organism>
<feature type="signal peptide" evidence="1">
    <location>
        <begin position="1"/>
        <end position="26"/>
    </location>
</feature>
<proteinExistence type="predicted"/>
<dbReference type="RefSeq" id="WP_066979635.1">
    <property type="nucleotide sequence ID" value="NZ_LUUI01000084.1"/>
</dbReference>
<comment type="caution">
    <text evidence="2">The sequence shown here is derived from an EMBL/GenBank/DDBJ whole genome shotgun (WGS) entry which is preliminary data.</text>
</comment>
<gene>
    <name evidence="2" type="ORF">A1359_05500</name>
</gene>
<keyword evidence="3" id="KW-1185">Reference proteome</keyword>
<name>A0A177NJ46_9GAMM</name>